<organism evidence="7 8">
    <name type="scientific">Marivirga aurantiaca</name>
    <dbReference type="NCBI Taxonomy" id="2802615"/>
    <lineage>
        <taxon>Bacteria</taxon>
        <taxon>Pseudomonadati</taxon>
        <taxon>Bacteroidota</taxon>
        <taxon>Cytophagia</taxon>
        <taxon>Cytophagales</taxon>
        <taxon>Marivirgaceae</taxon>
        <taxon>Marivirga</taxon>
    </lineage>
</organism>
<name>A0A934X0K1_9BACT</name>
<dbReference type="InterPro" id="IPR013249">
    <property type="entry name" value="RNA_pol_sigma70_r4_t2"/>
</dbReference>
<dbReference type="PANTHER" id="PTHR43133:SF45">
    <property type="entry name" value="RNA POLYMERASE ECF-TYPE SIGMA FACTOR"/>
    <property type="match status" value="1"/>
</dbReference>
<dbReference type="InterPro" id="IPR014284">
    <property type="entry name" value="RNA_pol_sigma-70_dom"/>
</dbReference>
<dbReference type="GO" id="GO:0006352">
    <property type="term" value="P:DNA-templated transcription initiation"/>
    <property type="evidence" value="ECO:0007669"/>
    <property type="project" value="InterPro"/>
</dbReference>
<evidence type="ECO:0000256" key="2">
    <source>
        <dbReference type="ARBA" id="ARBA00023015"/>
    </source>
</evidence>
<keyword evidence="2" id="KW-0805">Transcription regulation</keyword>
<dbReference type="InterPro" id="IPR036388">
    <property type="entry name" value="WH-like_DNA-bd_sf"/>
</dbReference>
<gene>
    <name evidence="7" type="ORF">JKA74_16780</name>
</gene>
<accession>A0A934X0K1</accession>
<protein>
    <submittedName>
        <fullName evidence="7">RNA polymerase sigma factor</fullName>
    </submittedName>
</protein>
<dbReference type="RefSeq" id="WP_201432390.1">
    <property type="nucleotide sequence ID" value="NZ_JAEQBW010000010.1"/>
</dbReference>
<keyword evidence="3" id="KW-0731">Sigma factor</keyword>
<comment type="caution">
    <text evidence="7">The sequence shown here is derived from an EMBL/GenBank/DDBJ whole genome shotgun (WGS) entry which is preliminary data.</text>
</comment>
<dbReference type="GO" id="GO:0003677">
    <property type="term" value="F:DNA binding"/>
    <property type="evidence" value="ECO:0007669"/>
    <property type="project" value="InterPro"/>
</dbReference>
<evidence type="ECO:0000313" key="7">
    <source>
        <dbReference type="EMBL" id="MBK6266703.1"/>
    </source>
</evidence>
<evidence type="ECO:0000259" key="5">
    <source>
        <dbReference type="Pfam" id="PF04542"/>
    </source>
</evidence>
<dbReference type="PANTHER" id="PTHR43133">
    <property type="entry name" value="RNA POLYMERASE ECF-TYPE SIGMA FACTO"/>
    <property type="match status" value="1"/>
</dbReference>
<dbReference type="AlphaFoldDB" id="A0A934X0K1"/>
<keyword evidence="8" id="KW-1185">Reference proteome</keyword>
<dbReference type="Gene3D" id="1.10.1740.10">
    <property type="match status" value="1"/>
</dbReference>
<feature type="domain" description="RNA polymerase sigma factor 70 region 4 type 2" evidence="6">
    <location>
        <begin position="106"/>
        <end position="157"/>
    </location>
</feature>
<dbReference type="Pfam" id="PF04542">
    <property type="entry name" value="Sigma70_r2"/>
    <property type="match status" value="1"/>
</dbReference>
<dbReference type="Pfam" id="PF08281">
    <property type="entry name" value="Sigma70_r4_2"/>
    <property type="match status" value="1"/>
</dbReference>
<dbReference type="InterPro" id="IPR013324">
    <property type="entry name" value="RNA_pol_sigma_r3/r4-like"/>
</dbReference>
<reference evidence="7" key="1">
    <citation type="submission" date="2021-01" db="EMBL/GenBank/DDBJ databases">
        <title>Marivirga aurantiaca sp. nov., isolated from intertidal surface sediments.</title>
        <authorList>
            <person name="Zhang M."/>
        </authorList>
    </citation>
    <scope>NUCLEOTIDE SEQUENCE</scope>
    <source>
        <strain evidence="7">S37H4</strain>
    </source>
</reference>
<dbReference type="EMBL" id="JAEQBW010000010">
    <property type="protein sequence ID" value="MBK6266703.1"/>
    <property type="molecule type" value="Genomic_DNA"/>
</dbReference>
<dbReference type="SUPFAM" id="SSF88659">
    <property type="entry name" value="Sigma3 and sigma4 domains of RNA polymerase sigma factors"/>
    <property type="match status" value="1"/>
</dbReference>
<feature type="domain" description="RNA polymerase sigma-70 region 2" evidence="5">
    <location>
        <begin position="14"/>
        <end position="74"/>
    </location>
</feature>
<dbReference type="GO" id="GO:0016987">
    <property type="term" value="F:sigma factor activity"/>
    <property type="evidence" value="ECO:0007669"/>
    <property type="project" value="UniProtKB-KW"/>
</dbReference>
<evidence type="ECO:0000256" key="1">
    <source>
        <dbReference type="ARBA" id="ARBA00010641"/>
    </source>
</evidence>
<evidence type="ECO:0000259" key="6">
    <source>
        <dbReference type="Pfam" id="PF08281"/>
    </source>
</evidence>
<dbReference type="InterPro" id="IPR013325">
    <property type="entry name" value="RNA_pol_sigma_r2"/>
</dbReference>
<evidence type="ECO:0000256" key="4">
    <source>
        <dbReference type="ARBA" id="ARBA00023163"/>
    </source>
</evidence>
<dbReference type="NCBIfam" id="TIGR02937">
    <property type="entry name" value="sigma70-ECF"/>
    <property type="match status" value="1"/>
</dbReference>
<dbReference type="Gene3D" id="1.10.10.10">
    <property type="entry name" value="Winged helix-like DNA-binding domain superfamily/Winged helix DNA-binding domain"/>
    <property type="match status" value="1"/>
</dbReference>
<keyword evidence="4" id="KW-0804">Transcription</keyword>
<dbReference type="InterPro" id="IPR007627">
    <property type="entry name" value="RNA_pol_sigma70_r2"/>
</dbReference>
<dbReference type="Proteomes" id="UP000611723">
    <property type="component" value="Unassembled WGS sequence"/>
</dbReference>
<evidence type="ECO:0000313" key="8">
    <source>
        <dbReference type="Proteomes" id="UP000611723"/>
    </source>
</evidence>
<dbReference type="InterPro" id="IPR039425">
    <property type="entry name" value="RNA_pol_sigma-70-like"/>
</dbReference>
<comment type="similarity">
    <text evidence="1">Belongs to the sigma-70 factor family. ECF subfamily.</text>
</comment>
<proteinExistence type="inferred from homology"/>
<dbReference type="SUPFAM" id="SSF88946">
    <property type="entry name" value="Sigma2 domain of RNA polymerase sigma factors"/>
    <property type="match status" value="1"/>
</dbReference>
<sequence>MNKEEKEQLFNSIVEKSRGSIYRVCLTYLREKSEVDDLYQEILIAVWQAMERFQERSSWNTYIYRIAINTAIKFNMRLKKNEQYLVKFEVPDKAEEVQVNNDEALNKLHHCIHQLNDSDRIIIGLILEDLSYKAIAEILQTDINNVGVKINRVKKRLSTLMTKNHGSI</sequence>
<evidence type="ECO:0000256" key="3">
    <source>
        <dbReference type="ARBA" id="ARBA00023082"/>
    </source>
</evidence>